<accession>A0A6A6UWU3</accession>
<proteinExistence type="predicted"/>
<evidence type="ECO:0000313" key="2">
    <source>
        <dbReference type="Proteomes" id="UP000799440"/>
    </source>
</evidence>
<keyword evidence="2" id="KW-1185">Reference proteome</keyword>
<protein>
    <submittedName>
        <fullName evidence="1">Uncharacterized protein</fullName>
    </submittedName>
</protein>
<gene>
    <name evidence="1" type="ORF">M011DRAFT_299246</name>
</gene>
<sequence>MDRAPTRANKPPADPTEKVRAVSIKQDVAMYEIYKTLTALETEFHNTHLGPRQGYGAAKTGGDLRDITVIRTNIDDACHTRMEWEWANEALKGLWDRWTKYYIEEIKKSDANSRWGKTRTNIKATFKDDPVRKEATLKRFEELIENLRKQMNVAIVAFGKDRDFVLTRANLVTPFSVNKQTFAKL</sequence>
<organism evidence="1 2">
    <name type="scientific">Sporormia fimetaria CBS 119925</name>
    <dbReference type="NCBI Taxonomy" id="1340428"/>
    <lineage>
        <taxon>Eukaryota</taxon>
        <taxon>Fungi</taxon>
        <taxon>Dikarya</taxon>
        <taxon>Ascomycota</taxon>
        <taxon>Pezizomycotina</taxon>
        <taxon>Dothideomycetes</taxon>
        <taxon>Pleosporomycetidae</taxon>
        <taxon>Pleosporales</taxon>
        <taxon>Sporormiaceae</taxon>
        <taxon>Sporormia</taxon>
    </lineage>
</organism>
<dbReference type="EMBL" id="MU006618">
    <property type="protein sequence ID" value="KAF2741956.1"/>
    <property type="molecule type" value="Genomic_DNA"/>
</dbReference>
<evidence type="ECO:0000313" key="1">
    <source>
        <dbReference type="EMBL" id="KAF2741956.1"/>
    </source>
</evidence>
<dbReference type="Proteomes" id="UP000799440">
    <property type="component" value="Unassembled WGS sequence"/>
</dbReference>
<name>A0A6A6UWU3_9PLEO</name>
<reference evidence="1" key="1">
    <citation type="journal article" date="2020" name="Stud. Mycol.">
        <title>101 Dothideomycetes genomes: a test case for predicting lifestyles and emergence of pathogens.</title>
        <authorList>
            <person name="Haridas S."/>
            <person name="Albert R."/>
            <person name="Binder M."/>
            <person name="Bloem J."/>
            <person name="Labutti K."/>
            <person name="Salamov A."/>
            <person name="Andreopoulos B."/>
            <person name="Baker S."/>
            <person name="Barry K."/>
            <person name="Bills G."/>
            <person name="Bluhm B."/>
            <person name="Cannon C."/>
            <person name="Castanera R."/>
            <person name="Culley D."/>
            <person name="Daum C."/>
            <person name="Ezra D."/>
            <person name="Gonzalez J."/>
            <person name="Henrissat B."/>
            <person name="Kuo A."/>
            <person name="Liang C."/>
            <person name="Lipzen A."/>
            <person name="Lutzoni F."/>
            <person name="Magnuson J."/>
            <person name="Mondo S."/>
            <person name="Nolan M."/>
            <person name="Ohm R."/>
            <person name="Pangilinan J."/>
            <person name="Park H.-J."/>
            <person name="Ramirez L."/>
            <person name="Alfaro M."/>
            <person name="Sun H."/>
            <person name="Tritt A."/>
            <person name="Yoshinaga Y."/>
            <person name="Zwiers L.-H."/>
            <person name="Turgeon B."/>
            <person name="Goodwin S."/>
            <person name="Spatafora J."/>
            <person name="Crous P."/>
            <person name="Grigoriev I."/>
        </authorList>
    </citation>
    <scope>NUCLEOTIDE SEQUENCE</scope>
    <source>
        <strain evidence="1">CBS 119925</strain>
    </source>
</reference>
<dbReference type="AlphaFoldDB" id="A0A6A6UWU3"/>